<evidence type="ECO:0008006" key="4">
    <source>
        <dbReference type="Google" id="ProtNLM"/>
    </source>
</evidence>
<reference evidence="2 3" key="1">
    <citation type="journal article" date="2011" name="Stand. Genomic Sci.">
        <title>Complete genome sequence of Rhodospirillum rubrum type strain (S1).</title>
        <authorList>
            <person name="Munk A.C."/>
            <person name="Copeland A."/>
            <person name="Lucas S."/>
            <person name="Lapidus A."/>
            <person name="Del Rio T.G."/>
            <person name="Barry K."/>
            <person name="Detter J.C."/>
            <person name="Hammon N."/>
            <person name="Israni S."/>
            <person name="Pitluck S."/>
            <person name="Brettin T."/>
            <person name="Bruce D."/>
            <person name="Han C."/>
            <person name="Tapia R."/>
            <person name="Gilna P."/>
            <person name="Schmutz J."/>
            <person name="Larimer F."/>
            <person name="Land M."/>
            <person name="Kyrpides N.C."/>
            <person name="Mavromatis K."/>
            <person name="Richardson P."/>
            <person name="Rohde M."/>
            <person name="Goker M."/>
            <person name="Klenk H.P."/>
            <person name="Zhang Y."/>
            <person name="Roberts G.P."/>
            <person name="Reslewic S."/>
            <person name="Schwartz D.C."/>
        </authorList>
    </citation>
    <scope>NUCLEOTIDE SEQUENCE [LARGE SCALE GENOMIC DNA]</scope>
    <source>
        <strain evidence="3">ATCC 11170 / ATH 1.1.1 / DSM 467 / LMG 4362 / NCIMB 8255 / S1</strain>
    </source>
</reference>
<dbReference type="Proteomes" id="UP000001929">
    <property type="component" value="Chromosome"/>
</dbReference>
<feature type="transmembrane region" description="Helical" evidence="1">
    <location>
        <begin position="55"/>
        <end position="75"/>
    </location>
</feature>
<keyword evidence="1" id="KW-0472">Membrane</keyword>
<gene>
    <name evidence="2" type="ordered locus">Rru_A2835</name>
</gene>
<dbReference type="EMBL" id="CP000230">
    <property type="protein sequence ID" value="ABC23632.1"/>
    <property type="molecule type" value="Genomic_DNA"/>
</dbReference>
<proteinExistence type="predicted"/>
<dbReference type="KEGG" id="rru:Rru_A2835"/>
<dbReference type="HOGENOM" id="CLU_135045_0_0_5"/>
<dbReference type="AlphaFoldDB" id="Q2RQG3"/>
<evidence type="ECO:0000313" key="3">
    <source>
        <dbReference type="Proteomes" id="UP000001929"/>
    </source>
</evidence>
<accession>Q2RQG3</accession>
<evidence type="ECO:0000313" key="2">
    <source>
        <dbReference type="EMBL" id="ABC23632.1"/>
    </source>
</evidence>
<name>Q2RQG3_RHORT</name>
<keyword evidence="3" id="KW-1185">Reference proteome</keyword>
<dbReference type="PATRIC" id="fig|269796.9.peg.2941"/>
<protein>
    <recommendedName>
        <fullName evidence="4">Motility protein B-like N-terminal domain-containing protein</fullName>
    </recommendedName>
</protein>
<keyword evidence="1" id="KW-0812">Transmembrane</keyword>
<dbReference type="EnsemblBacteria" id="ABC23632">
    <property type="protein sequence ID" value="ABC23632"/>
    <property type="gene ID" value="Rru_A2835"/>
</dbReference>
<sequence length="168" mass="17748">MAIGLIFRSIPLAMLRCHGSSREGGARVQQGERIIMDSLEQDHDGNAGLGGGHSLFLSLYLLLLAFFIALVSVSIPEQPRAQAVVDSLTKTFSRFALARTDGMISERDAQAAAAGRFVAEAGALFQADLPGAQASRLAGGEVLDVILRADLFVQAERGRPDRGALGVS</sequence>
<organism evidence="2 3">
    <name type="scientific">Rhodospirillum rubrum (strain ATCC 11170 / ATH 1.1.1 / DSM 467 / LMG 4362 / NCIMB 8255 / S1)</name>
    <dbReference type="NCBI Taxonomy" id="269796"/>
    <lineage>
        <taxon>Bacteria</taxon>
        <taxon>Pseudomonadati</taxon>
        <taxon>Pseudomonadota</taxon>
        <taxon>Alphaproteobacteria</taxon>
        <taxon>Rhodospirillales</taxon>
        <taxon>Rhodospirillaceae</taxon>
        <taxon>Rhodospirillum</taxon>
    </lineage>
</organism>
<evidence type="ECO:0000256" key="1">
    <source>
        <dbReference type="SAM" id="Phobius"/>
    </source>
</evidence>
<keyword evidence="1" id="KW-1133">Transmembrane helix</keyword>
<dbReference type="STRING" id="269796.Rru_A2835"/>